<keyword evidence="7" id="KW-1185">Reference proteome</keyword>
<comment type="similarity">
    <text evidence="1">Belongs to the LysR transcriptional regulatory family.</text>
</comment>
<dbReference type="InterPro" id="IPR036388">
    <property type="entry name" value="WH-like_DNA-bd_sf"/>
</dbReference>
<dbReference type="Proteomes" id="UP001352263">
    <property type="component" value="Unassembled WGS sequence"/>
</dbReference>
<evidence type="ECO:0000313" key="7">
    <source>
        <dbReference type="Proteomes" id="UP001352263"/>
    </source>
</evidence>
<keyword evidence="4" id="KW-0804">Transcription</keyword>
<dbReference type="InterPro" id="IPR036390">
    <property type="entry name" value="WH_DNA-bd_sf"/>
</dbReference>
<keyword evidence="3" id="KW-0238">DNA-binding</keyword>
<dbReference type="PANTHER" id="PTHR30537">
    <property type="entry name" value="HTH-TYPE TRANSCRIPTIONAL REGULATOR"/>
    <property type="match status" value="1"/>
</dbReference>
<dbReference type="InterPro" id="IPR058163">
    <property type="entry name" value="LysR-type_TF_proteobact-type"/>
</dbReference>
<dbReference type="RefSeq" id="WP_326504295.1">
    <property type="nucleotide sequence ID" value="NZ_JAWIIV010000001.1"/>
</dbReference>
<accession>A0ABU6J1Z7</accession>
<evidence type="ECO:0000256" key="2">
    <source>
        <dbReference type="ARBA" id="ARBA00023015"/>
    </source>
</evidence>
<dbReference type="Pfam" id="PF00126">
    <property type="entry name" value="HTH_1"/>
    <property type="match status" value="1"/>
</dbReference>
<dbReference type="InterPro" id="IPR005119">
    <property type="entry name" value="LysR_subst-bd"/>
</dbReference>
<dbReference type="PROSITE" id="PS50931">
    <property type="entry name" value="HTH_LYSR"/>
    <property type="match status" value="1"/>
</dbReference>
<reference evidence="6 7" key="1">
    <citation type="submission" date="2023-10" db="EMBL/GenBank/DDBJ databases">
        <title>Noviherbaspirillum sp. CPCC 100848 genome assembly.</title>
        <authorList>
            <person name="Li X.Y."/>
            <person name="Fang X.M."/>
        </authorList>
    </citation>
    <scope>NUCLEOTIDE SEQUENCE [LARGE SCALE GENOMIC DNA]</scope>
    <source>
        <strain evidence="6 7">CPCC 100848</strain>
    </source>
</reference>
<dbReference type="SUPFAM" id="SSF53850">
    <property type="entry name" value="Periplasmic binding protein-like II"/>
    <property type="match status" value="1"/>
</dbReference>
<sequence>MIRIEDLELFEALNRTGSLTAAARALDLTPSALSMRLKRLEGELKVSLVVRNARNLRFTAEGEHLVVEAKATLERLRALPEALGSEGRALAGPLKIVAPFGFGRLHIAPLIAEFSMSNPGLRIGLELAENPWAQNQDADVVIHIGNIRDTSWIGHSIARNERWICASPKYLKTYGEPSNPAELLQHRCLCLRENDEDVTLWHFRPRSNAKGRGGRREAIRVATSLTSNDGEVIRNWAVNGLGVMLRSEWDVAPLVRSGTLKRLLSDWDFDSADIVALTPARKGISARVAQFLDFIKLRFASTKPW</sequence>
<dbReference type="PANTHER" id="PTHR30537:SF5">
    <property type="entry name" value="HTH-TYPE TRANSCRIPTIONAL ACTIVATOR TTDR-RELATED"/>
    <property type="match status" value="1"/>
</dbReference>
<evidence type="ECO:0000256" key="4">
    <source>
        <dbReference type="ARBA" id="ARBA00023163"/>
    </source>
</evidence>
<evidence type="ECO:0000313" key="6">
    <source>
        <dbReference type="EMBL" id="MEC4717538.1"/>
    </source>
</evidence>
<comment type="caution">
    <text evidence="6">The sequence shown here is derived from an EMBL/GenBank/DDBJ whole genome shotgun (WGS) entry which is preliminary data.</text>
</comment>
<evidence type="ECO:0000256" key="3">
    <source>
        <dbReference type="ARBA" id="ARBA00023125"/>
    </source>
</evidence>
<evidence type="ECO:0000256" key="1">
    <source>
        <dbReference type="ARBA" id="ARBA00009437"/>
    </source>
</evidence>
<proteinExistence type="inferred from homology"/>
<dbReference type="SUPFAM" id="SSF46785">
    <property type="entry name" value="Winged helix' DNA-binding domain"/>
    <property type="match status" value="1"/>
</dbReference>
<evidence type="ECO:0000259" key="5">
    <source>
        <dbReference type="PROSITE" id="PS50931"/>
    </source>
</evidence>
<dbReference type="InterPro" id="IPR000847">
    <property type="entry name" value="LysR_HTH_N"/>
</dbReference>
<name>A0ABU6J1Z7_9BURK</name>
<dbReference type="Pfam" id="PF03466">
    <property type="entry name" value="LysR_substrate"/>
    <property type="match status" value="1"/>
</dbReference>
<gene>
    <name evidence="6" type="ORF">RY831_00075</name>
</gene>
<protein>
    <submittedName>
        <fullName evidence="6">LysR family transcriptional regulator</fullName>
    </submittedName>
</protein>
<keyword evidence="2" id="KW-0805">Transcription regulation</keyword>
<organism evidence="6 7">
    <name type="scientific">Noviherbaspirillum album</name>
    <dbReference type="NCBI Taxonomy" id="3080276"/>
    <lineage>
        <taxon>Bacteria</taxon>
        <taxon>Pseudomonadati</taxon>
        <taxon>Pseudomonadota</taxon>
        <taxon>Betaproteobacteria</taxon>
        <taxon>Burkholderiales</taxon>
        <taxon>Oxalobacteraceae</taxon>
        <taxon>Noviherbaspirillum</taxon>
    </lineage>
</organism>
<dbReference type="Gene3D" id="1.10.10.10">
    <property type="entry name" value="Winged helix-like DNA-binding domain superfamily/Winged helix DNA-binding domain"/>
    <property type="match status" value="1"/>
</dbReference>
<dbReference type="EMBL" id="JAWIIV010000001">
    <property type="protein sequence ID" value="MEC4717538.1"/>
    <property type="molecule type" value="Genomic_DNA"/>
</dbReference>
<feature type="domain" description="HTH lysR-type" evidence="5">
    <location>
        <begin position="2"/>
        <end position="59"/>
    </location>
</feature>
<dbReference type="Gene3D" id="3.40.190.290">
    <property type="match status" value="1"/>
</dbReference>